<keyword evidence="3" id="KW-1185">Reference proteome</keyword>
<evidence type="ECO:0000313" key="2">
    <source>
        <dbReference type="EMBL" id="MEA5392081.1"/>
    </source>
</evidence>
<evidence type="ECO:0000259" key="1">
    <source>
        <dbReference type="Pfam" id="PF01370"/>
    </source>
</evidence>
<dbReference type="Proteomes" id="UP001304461">
    <property type="component" value="Unassembled WGS sequence"/>
</dbReference>
<dbReference type="Pfam" id="PF01370">
    <property type="entry name" value="Epimerase"/>
    <property type="match status" value="1"/>
</dbReference>
<dbReference type="PANTHER" id="PTHR48079:SF6">
    <property type="entry name" value="NAD(P)-BINDING DOMAIN-CONTAINING PROTEIN-RELATED"/>
    <property type="match status" value="1"/>
</dbReference>
<accession>A0ABU5RWC1</accession>
<dbReference type="SUPFAM" id="SSF51735">
    <property type="entry name" value="NAD(P)-binding Rossmann-fold domains"/>
    <property type="match status" value="1"/>
</dbReference>
<organism evidence="2 3">
    <name type="scientific">Cyanobium gracile UHCC 0139</name>
    <dbReference type="NCBI Taxonomy" id="3110308"/>
    <lineage>
        <taxon>Bacteria</taxon>
        <taxon>Bacillati</taxon>
        <taxon>Cyanobacteriota</taxon>
        <taxon>Cyanophyceae</taxon>
        <taxon>Synechococcales</taxon>
        <taxon>Prochlorococcaceae</taxon>
        <taxon>Cyanobium</taxon>
    </lineage>
</organism>
<comment type="caution">
    <text evidence="2">The sequence shown here is derived from an EMBL/GenBank/DDBJ whole genome shotgun (WGS) entry which is preliminary data.</text>
</comment>
<proteinExistence type="predicted"/>
<dbReference type="InterPro" id="IPR051783">
    <property type="entry name" value="NAD(P)-dependent_oxidoreduct"/>
</dbReference>
<dbReference type="InterPro" id="IPR001509">
    <property type="entry name" value="Epimerase_deHydtase"/>
</dbReference>
<dbReference type="EMBL" id="JAYGHX010000007">
    <property type="protein sequence ID" value="MEA5392081.1"/>
    <property type="molecule type" value="Genomic_DNA"/>
</dbReference>
<reference evidence="2 3" key="1">
    <citation type="submission" date="2023-12" db="EMBL/GenBank/DDBJ databases">
        <title>Baltic Sea Cyanobacteria.</title>
        <authorList>
            <person name="Delbaje E."/>
            <person name="Fewer D.P."/>
            <person name="Shishido T.K."/>
        </authorList>
    </citation>
    <scope>NUCLEOTIDE SEQUENCE [LARGE SCALE GENOMIC DNA]</scope>
    <source>
        <strain evidence="2 3">UHCC 0139</strain>
    </source>
</reference>
<dbReference type="PANTHER" id="PTHR48079">
    <property type="entry name" value="PROTEIN YEEZ"/>
    <property type="match status" value="1"/>
</dbReference>
<gene>
    <name evidence="2" type="ORF">VB738_12515</name>
</gene>
<dbReference type="Gene3D" id="3.40.50.720">
    <property type="entry name" value="NAD(P)-binding Rossmann-like Domain"/>
    <property type="match status" value="1"/>
</dbReference>
<sequence length="343" mass="37110">MSAPTSGPQRILITGASGCVGQYIAENLLANSDAHLLLLLRDPAKLSAVPADHPRITLLVGDLRELGPHAAAIASADRIIHTATAWGDPERAQAVNVVAVKELLRLTDPGRLQQVIYFSTASILDRQLQLLPEAMAYGTEYIQTKATCLQDLERHPLAGRIVAVFPTLVFGGSVAGADPHPTSYLTAGLKEAFGWLWLARWLRTDASFHFIHAADIATVCAHLATTPHGPNPEPGQGPVRRLVLGQAPVTINGAVASLCRWRQVWVPPVGIDLRGWLIEGLIKLLRIEVNAWDRFSIRQRHFVHQPVSPPERFGLVSFAPSLDAVLETAGVPQRGRIGAGPRP</sequence>
<dbReference type="InterPro" id="IPR036291">
    <property type="entry name" value="NAD(P)-bd_dom_sf"/>
</dbReference>
<protein>
    <submittedName>
        <fullName evidence="2">NAD(P)-dependent oxidoreductase</fullName>
    </submittedName>
</protein>
<name>A0ABU5RWC1_9CYAN</name>
<evidence type="ECO:0000313" key="3">
    <source>
        <dbReference type="Proteomes" id="UP001304461"/>
    </source>
</evidence>
<dbReference type="RefSeq" id="WP_323306041.1">
    <property type="nucleotide sequence ID" value="NZ_JAYGHX010000007.1"/>
</dbReference>
<feature type="domain" description="NAD-dependent epimerase/dehydratase" evidence="1">
    <location>
        <begin position="11"/>
        <end position="228"/>
    </location>
</feature>